<protein>
    <recommendedName>
        <fullName evidence="2">Ribosome-binding factor A</fullName>
    </recommendedName>
</protein>
<keyword evidence="1 2" id="KW-0690">Ribosome biogenesis</keyword>
<dbReference type="OrthoDB" id="307788at2"/>
<dbReference type="Gene3D" id="3.30.300.20">
    <property type="match status" value="1"/>
</dbReference>
<dbReference type="EMBL" id="AP017372">
    <property type="protein sequence ID" value="BAU57829.1"/>
    <property type="molecule type" value="Genomic_DNA"/>
</dbReference>
<reference evidence="4" key="1">
    <citation type="submission" date="2016-02" db="EMBL/GenBank/DDBJ databases">
        <title>Halorhodospira halochloris DSM-1059 complete genome, version 2.</title>
        <authorList>
            <person name="Tsukatani Y."/>
        </authorList>
    </citation>
    <scope>NUCLEOTIDE SEQUENCE</scope>
    <source>
        <strain evidence="4">DSM 1059</strain>
    </source>
</reference>
<comment type="subunit">
    <text evidence="2">Monomer. Binds 30S ribosomal subunits, but not 50S ribosomal subunits or 70S ribosomes.</text>
</comment>
<dbReference type="InterPro" id="IPR023799">
    <property type="entry name" value="RbfA_dom_sf"/>
</dbReference>
<dbReference type="GO" id="GO:0005829">
    <property type="term" value="C:cytosol"/>
    <property type="evidence" value="ECO:0007669"/>
    <property type="project" value="TreeGrafter"/>
</dbReference>
<dbReference type="NCBIfam" id="TIGR00082">
    <property type="entry name" value="rbfA"/>
    <property type="match status" value="1"/>
</dbReference>
<accession>A0A0X8X9F7</accession>
<evidence type="ECO:0000256" key="2">
    <source>
        <dbReference type="HAMAP-Rule" id="MF_00003"/>
    </source>
</evidence>
<sequence>MAKDYPRSRRMAEQIRRELDEVIREDVDDPRVGSVTLSEVQVSRDLGQAHIYVSVLGAQAEEVESCVEVLNQAHGFLRTRVAKKIRSKRMPQLRFVHDTAFDRAARLSAIIDEVAPQSESQAESDVDSEASKE</sequence>
<comment type="function">
    <text evidence="2">One of several proteins that assist in the late maturation steps of the functional core of the 30S ribosomal subunit. Associates with free 30S ribosomal subunits (but not with 30S subunits that are part of 70S ribosomes or polysomes). Required for efficient processing of 16S rRNA. May interact with the 5'-terminal helix region of 16S rRNA.</text>
</comment>
<comment type="similarity">
    <text evidence="2">Belongs to the RbfA family.</text>
</comment>
<dbReference type="KEGG" id="hhk:HH1059_11370"/>
<organism evidence="4 5">
    <name type="scientific">Halorhodospira halochloris</name>
    <name type="common">Ectothiorhodospira halochloris</name>
    <dbReference type="NCBI Taxonomy" id="1052"/>
    <lineage>
        <taxon>Bacteria</taxon>
        <taxon>Pseudomonadati</taxon>
        <taxon>Pseudomonadota</taxon>
        <taxon>Gammaproteobacteria</taxon>
        <taxon>Chromatiales</taxon>
        <taxon>Ectothiorhodospiraceae</taxon>
        <taxon>Halorhodospira</taxon>
    </lineage>
</organism>
<dbReference type="Pfam" id="PF02033">
    <property type="entry name" value="RBFA"/>
    <property type="match status" value="1"/>
</dbReference>
<dbReference type="GO" id="GO:0043024">
    <property type="term" value="F:ribosomal small subunit binding"/>
    <property type="evidence" value="ECO:0007669"/>
    <property type="project" value="TreeGrafter"/>
</dbReference>
<dbReference type="HAMAP" id="MF_00003">
    <property type="entry name" value="RbfA"/>
    <property type="match status" value="1"/>
</dbReference>
<dbReference type="SUPFAM" id="SSF89919">
    <property type="entry name" value="Ribosome-binding factor A, RbfA"/>
    <property type="match status" value="1"/>
</dbReference>
<proteinExistence type="inferred from homology"/>
<dbReference type="RefSeq" id="WP_096409149.1">
    <property type="nucleotide sequence ID" value="NZ_AP017372.2"/>
</dbReference>
<dbReference type="PANTHER" id="PTHR33515">
    <property type="entry name" value="RIBOSOME-BINDING FACTOR A, CHLOROPLASTIC-RELATED"/>
    <property type="match status" value="1"/>
</dbReference>
<evidence type="ECO:0000256" key="3">
    <source>
        <dbReference type="SAM" id="MobiDB-lite"/>
    </source>
</evidence>
<feature type="compositionally biased region" description="Acidic residues" evidence="3">
    <location>
        <begin position="122"/>
        <end position="133"/>
    </location>
</feature>
<dbReference type="InterPro" id="IPR015946">
    <property type="entry name" value="KH_dom-like_a/b"/>
</dbReference>
<comment type="subcellular location">
    <subcellularLocation>
        <location evidence="2">Cytoplasm</location>
    </subcellularLocation>
</comment>
<keyword evidence="2" id="KW-0963">Cytoplasm</keyword>
<evidence type="ECO:0000313" key="5">
    <source>
        <dbReference type="Proteomes" id="UP000218890"/>
    </source>
</evidence>
<dbReference type="InterPro" id="IPR000238">
    <property type="entry name" value="RbfA"/>
</dbReference>
<name>A0A0X8X9F7_HALHR</name>
<keyword evidence="5" id="KW-1185">Reference proteome</keyword>
<dbReference type="GO" id="GO:0030490">
    <property type="term" value="P:maturation of SSU-rRNA"/>
    <property type="evidence" value="ECO:0007669"/>
    <property type="project" value="UniProtKB-UniRule"/>
</dbReference>
<dbReference type="Proteomes" id="UP000218890">
    <property type="component" value="Chromosome"/>
</dbReference>
<gene>
    <name evidence="2" type="primary">rbfA</name>
    <name evidence="4" type="ORF">HH1059_11370</name>
</gene>
<dbReference type="AlphaFoldDB" id="A0A0X8X9F7"/>
<evidence type="ECO:0000313" key="4">
    <source>
        <dbReference type="EMBL" id="BAU57829.1"/>
    </source>
</evidence>
<dbReference type="PANTHER" id="PTHR33515:SF1">
    <property type="entry name" value="RIBOSOME-BINDING FACTOR A, CHLOROPLASTIC-RELATED"/>
    <property type="match status" value="1"/>
</dbReference>
<evidence type="ECO:0000256" key="1">
    <source>
        <dbReference type="ARBA" id="ARBA00022517"/>
    </source>
</evidence>
<feature type="region of interest" description="Disordered" evidence="3">
    <location>
        <begin position="114"/>
        <end position="133"/>
    </location>
</feature>